<keyword evidence="3 6" id="KW-1133">Transmembrane helix</keyword>
<dbReference type="GO" id="GO:0022857">
    <property type="term" value="F:transmembrane transporter activity"/>
    <property type="evidence" value="ECO:0007669"/>
    <property type="project" value="InterPro"/>
</dbReference>
<evidence type="ECO:0000256" key="4">
    <source>
        <dbReference type="ARBA" id="ARBA00023136"/>
    </source>
</evidence>
<evidence type="ECO:0000313" key="9">
    <source>
        <dbReference type="Proteomes" id="UP000183832"/>
    </source>
</evidence>
<feature type="transmembrane region" description="Helical" evidence="6">
    <location>
        <begin position="836"/>
        <end position="859"/>
    </location>
</feature>
<dbReference type="Proteomes" id="UP000183832">
    <property type="component" value="Unassembled WGS sequence"/>
</dbReference>
<gene>
    <name evidence="8" type="ORF">CLUMA_CG010731</name>
</gene>
<keyword evidence="9" id="KW-1185">Reference proteome</keyword>
<dbReference type="STRING" id="568069.A0A1J1ICR0"/>
<feature type="transmembrane region" description="Helical" evidence="6">
    <location>
        <begin position="865"/>
        <end position="885"/>
    </location>
</feature>
<dbReference type="OrthoDB" id="3936150at2759"/>
<evidence type="ECO:0000256" key="6">
    <source>
        <dbReference type="SAM" id="Phobius"/>
    </source>
</evidence>
<name>A0A1J1ICR0_9DIPT</name>
<evidence type="ECO:0000256" key="3">
    <source>
        <dbReference type="ARBA" id="ARBA00022989"/>
    </source>
</evidence>
<dbReference type="InterPro" id="IPR005829">
    <property type="entry name" value="Sugar_transporter_CS"/>
</dbReference>
<feature type="region of interest" description="Disordered" evidence="5">
    <location>
        <begin position="1230"/>
        <end position="1298"/>
    </location>
</feature>
<dbReference type="Pfam" id="PF00083">
    <property type="entry name" value="Sugar_tr"/>
    <property type="match status" value="2"/>
</dbReference>
<feature type="transmembrane region" description="Helical" evidence="6">
    <location>
        <begin position="227"/>
        <end position="247"/>
    </location>
</feature>
<dbReference type="PROSITE" id="PS00216">
    <property type="entry name" value="SUGAR_TRANSPORT_1"/>
    <property type="match status" value="1"/>
</dbReference>
<evidence type="ECO:0000256" key="1">
    <source>
        <dbReference type="ARBA" id="ARBA00004141"/>
    </source>
</evidence>
<accession>A0A1J1ICR0</accession>
<dbReference type="EMBL" id="CVRI01000047">
    <property type="protein sequence ID" value="CRK97340.1"/>
    <property type="molecule type" value="Genomic_DNA"/>
</dbReference>
<feature type="transmembrane region" description="Helical" evidence="6">
    <location>
        <begin position="692"/>
        <end position="714"/>
    </location>
</feature>
<feature type="compositionally biased region" description="Polar residues" evidence="5">
    <location>
        <begin position="1285"/>
        <end position="1298"/>
    </location>
</feature>
<dbReference type="InterPro" id="IPR020846">
    <property type="entry name" value="MFS_dom"/>
</dbReference>
<feature type="transmembrane region" description="Helical" evidence="6">
    <location>
        <begin position="1085"/>
        <end position="1108"/>
    </location>
</feature>
<dbReference type="InterPro" id="IPR005828">
    <property type="entry name" value="MFS_sugar_transport-like"/>
</dbReference>
<reference evidence="8 9" key="1">
    <citation type="submission" date="2015-04" db="EMBL/GenBank/DDBJ databases">
        <authorList>
            <person name="Syromyatnikov M.Y."/>
            <person name="Popov V.N."/>
        </authorList>
    </citation>
    <scope>NUCLEOTIDE SEQUENCE [LARGE SCALE GENOMIC DNA]</scope>
</reference>
<feature type="transmembrane region" description="Helical" evidence="6">
    <location>
        <begin position="1004"/>
        <end position="1025"/>
    </location>
</feature>
<keyword evidence="2 6" id="KW-0812">Transmembrane</keyword>
<evidence type="ECO:0000259" key="7">
    <source>
        <dbReference type="PROSITE" id="PS50850"/>
    </source>
</evidence>
<feature type="domain" description="Major facilitator superfamily (MFS) profile" evidence="7">
    <location>
        <begin position="756"/>
        <end position="1173"/>
    </location>
</feature>
<feature type="transmembrane region" description="Helical" evidence="6">
    <location>
        <begin position="1060"/>
        <end position="1079"/>
    </location>
</feature>
<sequence length="1450" mass="163597">MGKQTENNSRSNTEPDDDYELKVLIDKCNVCHSNSGTDHHKLCKHHANIMPKPNSTESSTTNFQDPVLVNSSNSNLNSRMIESNERNVKKKVQIDDECDSIGDLIGHYGKWQFVMTILLSLFQVPNTFHIFSPTFQAADKDFWCKRPPNLLSNVTSIEAWRDVSNSTENCYRYDYEWSTLSSRQINENYSIPNTTKMIECQEWEFNMTDGLGNTWNSEWNLVCDKKYLKIVAEMIFLIGVATGGIISGMLSDKFGRKKMLFISAVFQSFFGLALYFVESFEIYLVLRALLGIASVSVTYSGLILAIEYVDGVWRTIAGMYNLFPLPLSYIMISGIAYLTQDYKYLQLCIGLPGVFLCLLWFVVPESPRWLLCKGRVSEVKQIIKKAAHFNGRELPENLDKYLKPPCNAEESESGVIELFRTKYLRRVTFCFLCIWFTMNLVYYGLVLNMNSFGGNIYVNSALAGLVEIPAIGIAMYIIMKTGKKWLFSATFLATGISCFFATIFEGNVHMLWLKITFVMIGKFTISAGNTIMPVYTAELYPTSIRNIGVGACNVAAGMALVLTPALSELPTVCLYTNTINFPQVQKLQNYLIALLKCTRKIFFHSVFIWSLNMEDASIEVPPQVQWNRSQAYLANCLQISDKNKFDKSSIFTIGGNSQIGLVANSESGDSEDNEDESDIISEYIGHIGPWQLLWAIIMCLFQFPTTFHIFALVFQAAPKDFWCSRPENLKMISVDLWRNLTQPQDQCTILNAPYATLDAFTFSDFFANTSNIELSKCKSWEFDMSLIGKTLISEWNLVCDRLYLGSVVESCFLAGAGLGSVTSGWISDQHGRKNTLMTFASIQLVAGIMLGMCASLELYMMLRVIIGFCSMAVVVVSFVLCVELVSGKWRTIIGIMNIFPVAIAYIVCAGISYLTYNWRTMQFVITFPTLLLLCLWPSMPESPRWLLARGKIDELAVIIEKASVWNKRKLPRNFKKTLNVSQADTERRVSIFDLFQKGYKRTTFLMTIIWFSIILIYFGITLHMSSLGGNVYINTIIAGSVEACSIAFSVLVVLKLGLRVNLFIYLIIAGAACLLINLARADNLFLTIGLAMIVKISVGACNALIPTYTAEQYPVYMRNLGIGAGNFAAGFALVLVPYIFLLEHIDIHLPMSIMGVVGGIGGISILLIKKKSMKKPQTFTRPDTPHVNNGYVFYCLATTLAQFDGPIPPRLNIPGAIPLPVLRGNQQGRALGGQQIKVRRPQRPQPVITEARFIDEAKPVTEEAEDEYVQHQPAQPAPPRALFTSEPQDNYQSQEQSNAQRFNIERPRPAPQRNIPQPQPQRPRAQIYDEPRAQQKPHHSDDKPKKPVAQILRKYREENPDGSITWGFENDDGSFKEETIGIDCITRGIYGYVDPDGEKREYKYETGILCDPDKRDQEEEEDIESEDFLANLKAQQQAKRPQQGQQFYRN</sequence>
<feature type="transmembrane region" description="Helical" evidence="6">
    <location>
        <begin position="259"/>
        <end position="277"/>
    </location>
</feature>
<feature type="transmembrane region" description="Helical" evidence="6">
    <location>
        <begin position="892"/>
        <end position="914"/>
    </location>
</feature>
<organism evidence="8 9">
    <name type="scientific">Clunio marinus</name>
    <dbReference type="NCBI Taxonomy" id="568069"/>
    <lineage>
        <taxon>Eukaryota</taxon>
        <taxon>Metazoa</taxon>
        <taxon>Ecdysozoa</taxon>
        <taxon>Arthropoda</taxon>
        <taxon>Hexapoda</taxon>
        <taxon>Insecta</taxon>
        <taxon>Pterygota</taxon>
        <taxon>Neoptera</taxon>
        <taxon>Endopterygota</taxon>
        <taxon>Diptera</taxon>
        <taxon>Nematocera</taxon>
        <taxon>Chironomoidea</taxon>
        <taxon>Chironomidae</taxon>
        <taxon>Clunio</taxon>
    </lineage>
</organism>
<dbReference type="PANTHER" id="PTHR24064">
    <property type="entry name" value="SOLUTE CARRIER FAMILY 22 MEMBER"/>
    <property type="match status" value="1"/>
</dbReference>
<dbReference type="InterPro" id="IPR036259">
    <property type="entry name" value="MFS_trans_sf"/>
</dbReference>
<feature type="transmembrane region" description="Helical" evidence="6">
    <location>
        <begin position="485"/>
        <end position="504"/>
    </location>
</feature>
<dbReference type="PROSITE" id="PS50850">
    <property type="entry name" value="MFS"/>
    <property type="match status" value="1"/>
</dbReference>
<evidence type="ECO:0000313" key="8">
    <source>
        <dbReference type="EMBL" id="CRK97340.1"/>
    </source>
</evidence>
<feature type="transmembrane region" description="Helical" evidence="6">
    <location>
        <begin position="1031"/>
        <end position="1053"/>
    </location>
</feature>
<feature type="transmembrane region" description="Helical" evidence="6">
    <location>
        <begin position="1147"/>
        <end position="1168"/>
    </location>
</feature>
<feature type="transmembrane region" description="Helical" evidence="6">
    <location>
        <begin position="1120"/>
        <end position="1141"/>
    </location>
</feature>
<feature type="transmembrane region" description="Helical" evidence="6">
    <location>
        <begin position="283"/>
        <end position="306"/>
    </location>
</feature>
<proteinExistence type="predicted"/>
<evidence type="ECO:0000256" key="2">
    <source>
        <dbReference type="ARBA" id="ARBA00022692"/>
    </source>
</evidence>
<feature type="transmembrane region" description="Helical" evidence="6">
    <location>
        <begin position="318"/>
        <end position="338"/>
    </location>
</feature>
<comment type="subcellular location">
    <subcellularLocation>
        <location evidence="1">Membrane</location>
        <topology evidence="1">Multi-pass membrane protein</topology>
    </subcellularLocation>
</comment>
<keyword evidence="4 6" id="KW-0472">Membrane</keyword>
<feature type="compositionally biased region" description="Basic and acidic residues" evidence="5">
    <location>
        <begin position="1252"/>
        <end position="1261"/>
    </location>
</feature>
<dbReference type="Gene3D" id="1.20.1250.20">
    <property type="entry name" value="MFS general substrate transporter like domains"/>
    <property type="match status" value="2"/>
</dbReference>
<evidence type="ECO:0000256" key="5">
    <source>
        <dbReference type="SAM" id="MobiDB-lite"/>
    </source>
</evidence>
<feature type="transmembrane region" description="Helical" evidence="6">
    <location>
        <begin position="510"/>
        <end position="535"/>
    </location>
</feature>
<dbReference type="CDD" id="cd17317">
    <property type="entry name" value="MFS_SLC22"/>
    <property type="match status" value="2"/>
</dbReference>
<protein>
    <submittedName>
        <fullName evidence="8">CLUMA_CG010731, isoform B</fullName>
    </submittedName>
</protein>
<dbReference type="SUPFAM" id="SSF103473">
    <property type="entry name" value="MFS general substrate transporter"/>
    <property type="match status" value="2"/>
</dbReference>
<feature type="transmembrane region" description="Helical" evidence="6">
    <location>
        <begin position="547"/>
        <end position="566"/>
    </location>
</feature>
<feature type="transmembrane region" description="Helical" evidence="6">
    <location>
        <begin position="427"/>
        <end position="445"/>
    </location>
</feature>
<feature type="transmembrane region" description="Helical" evidence="6">
    <location>
        <begin position="457"/>
        <end position="478"/>
    </location>
</feature>
<dbReference type="GO" id="GO:0016020">
    <property type="term" value="C:membrane"/>
    <property type="evidence" value="ECO:0007669"/>
    <property type="project" value="UniProtKB-SubCell"/>
</dbReference>